<keyword evidence="1" id="KW-0812">Transmembrane</keyword>
<accession>A0A3D8IQT7</accession>
<name>A0A3D8IQT7_9HELI</name>
<dbReference type="Proteomes" id="UP000256514">
    <property type="component" value="Unassembled WGS sequence"/>
</dbReference>
<dbReference type="EMBL" id="NXLT01000003">
    <property type="protein sequence ID" value="RDU67340.1"/>
    <property type="molecule type" value="Genomic_DNA"/>
</dbReference>
<dbReference type="InterPro" id="IPR045655">
    <property type="entry name" value="DUF6394"/>
</dbReference>
<organism evidence="2 3">
    <name type="scientific">Helicobacter equorum</name>
    <dbReference type="NCBI Taxonomy" id="361872"/>
    <lineage>
        <taxon>Bacteria</taxon>
        <taxon>Pseudomonadati</taxon>
        <taxon>Campylobacterota</taxon>
        <taxon>Epsilonproteobacteria</taxon>
        <taxon>Campylobacterales</taxon>
        <taxon>Helicobacteraceae</taxon>
        <taxon>Helicobacter</taxon>
    </lineage>
</organism>
<feature type="transmembrane region" description="Helical" evidence="1">
    <location>
        <begin position="55"/>
        <end position="77"/>
    </location>
</feature>
<protein>
    <submittedName>
        <fullName evidence="2">Uncharacterized protein</fullName>
    </submittedName>
</protein>
<evidence type="ECO:0000256" key="1">
    <source>
        <dbReference type="SAM" id="Phobius"/>
    </source>
</evidence>
<feature type="transmembrane region" description="Helical" evidence="1">
    <location>
        <begin position="83"/>
        <end position="103"/>
    </location>
</feature>
<dbReference type="RefSeq" id="WP_115571057.1">
    <property type="nucleotide sequence ID" value="NZ_NXLT01000003.1"/>
</dbReference>
<reference evidence="2 3" key="1">
    <citation type="submission" date="2018-04" db="EMBL/GenBank/DDBJ databases">
        <title>Novel Campyloabacter and Helicobacter Species and Strains.</title>
        <authorList>
            <person name="Mannion A.J."/>
            <person name="Shen Z."/>
            <person name="Fox J.G."/>
        </authorList>
    </citation>
    <scope>NUCLEOTIDE SEQUENCE [LARGE SCALE GENOMIC DNA]</scope>
    <source>
        <strain evidence="2 3">MIT 12-6600</strain>
    </source>
</reference>
<feature type="transmembrane region" description="Helical" evidence="1">
    <location>
        <begin position="29"/>
        <end position="48"/>
    </location>
</feature>
<evidence type="ECO:0000313" key="3">
    <source>
        <dbReference type="Proteomes" id="UP000256514"/>
    </source>
</evidence>
<comment type="caution">
    <text evidence="2">The sequence shown here is derived from an EMBL/GenBank/DDBJ whole genome shotgun (WGS) entry which is preliminary data.</text>
</comment>
<evidence type="ECO:0000313" key="2">
    <source>
        <dbReference type="EMBL" id="RDU67340.1"/>
    </source>
</evidence>
<gene>
    <name evidence="2" type="ORF">CQA54_05055</name>
</gene>
<sequence length="113" mass="12274">MNWGRVFSVFFSMLGLTLSVAFLHENNVVILFLATSVNFVCVTLRIGVKHSLSAEILATLLVGMMHLAAGFIILQVFESLHLAYAIVLGAVVANAVSLLLLVLESIKDTQEDI</sequence>
<dbReference type="Pfam" id="PF19931">
    <property type="entry name" value="DUF6394"/>
    <property type="match status" value="1"/>
</dbReference>
<keyword evidence="3" id="KW-1185">Reference proteome</keyword>
<keyword evidence="1" id="KW-1133">Transmembrane helix</keyword>
<dbReference type="AlphaFoldDB" id="A0A3D8IQT7"/>
<dbReference type="OrthoDB" id="5344050at2"/>
<keyword evidence="1" id="KW-0472">Membrane</keyword>
<proteinExistence type="predicted"/>